<reference evidence="4" key="1">
    <citation type="submission" date="2020-08" db="EMBL/GenBank/DDBJ databases">
        <title>Genomic Encyclopedia of Type Strains, Phase IV (KMG-IV): sequencing the most valuable type-strain genomes for metagenomic binning, comparative biology and taxonomic classification.</title>
        <authorList>
            <person name="Goeker M."/>
        </authorList>
    </citation>
    <scope>NUCLEOTIDE SEQUENCE</scope>
    <source>
        <strain evidence="4">DSM 669</strain>
    </source>
</reference>
<organism evidence="4 5">
    <name type="scientific">Halobacterium salinarum</name>
    <name type="common">Halobacterium halobium</name>
    <dbReference type="NCBI Taxonomy" id="2242"/>
    <lineage>
        <taxon>Archaea</taxon>
        <taxon>Methanobacteriati</taxon>
        <taxon>Methanobacteriota</taxon>
        <taxon>Stenosarchaea group</taxon>
        <taxon>Halobacteria</taxon>
        <taxon>Halobacteriales</taxon>
        <taxon>Halobacteriaceae</taxon>
        <taxon>Halobacterium</taxon>
    </lineage>
</organism>
<name>A0A841HBZ8_HALSI</name>
<comment type="caution">
    <text evidence="4">The sequence shown here is derived from an EMBL/GenBank/DDBJ whole genome shotgun (WGS) entry which is preliminary data.</text>
</comment>
<dbReference type="GeneID" id="68693602"/>
<feature type="domain" description="SpoVR protein-like N-terminal" evidence="2">
    <location>
        <begin position="13"/>
        <end position="343"/>
    </location>
</feature>
<dbReference type="InterPro" id="IPR007390">
    <property type="entry name" value="Spore_V_R"/>
</dbReference>
<protein>
    <submittedName>
        <fullName evidence="4">Stage V sporulation protein R</fullName>
    </submittedName>
</protein>
<dbReference type="Proteomes" id="UP000642919">
    <property type="component" value="Unassembled WGS sequence"/>
</dbReference>
<evidence type="ECO:0000313" key="5">
    <source>
        <dbReference type="Proteomes" id="UP000642919"/>
    </source>
</evidence>
<dbReference type="InterPro" id="IPR056174">
    <property type="entry name" value="SpoVR_N"/>
</dbReference>
<dbReference type="InterPro" id="IPR057008">
    <property type="entry name" value="SpoVR-like_C"/>
</dbReference>
<dbReference type="AlphaFoldDB" id="A0A841HBZ8"/>
<evidence type="ECO:0000256" key="1">
    <source>
        <dbReference type="SAM" id="MobiDB-lite"/>
    </source>
</evidence>
<dbReference type="Pfam" id="PF04293">
    <property type="entry name" value="SpoVR"/>
    <property type="match status" value="1"/>
</dbReference>
<dbReference type="EMBL" id="JACHGX010000003">
    <property type="protein sequence ID" value="MBB6090064.1"/>
    <property type="molecule type" value="Genomic_DNA"/>
</dbReference>
<gene>
    <name evidence="4" type="ORF">HNR49_001433</name>
</gene>
<evidence type="ECO:0000313" key="4">
    <source>
        <dbReference type="EMBL" id="MBB6090064.1"/>
    </source>
</evidence>
<dbReference type="RefSeq" id="WP_010902517.1">
    <property type="nucleotide sequence ID" value="NZ_CP128377.1"/>
</dbReference>
<dbReference type="Pfam" id="PF24755">
    <property type="entry name" value="SpoVR_C"/>
    <property type="match status" value="1"/>
</dbReference>
<proteinExistence type="predicted"/>
<evidence type="ECO:0000259" key="3">
    <source>
        <dbReference type="Pfam" id="PF24755"/>
    </source>
</evidence>
<accession>A0A841HBZ8</accession>
<dbReference type="PANTHER" id="PTHR30029">
    <property type="entry name" value="STAGE V SPORULATION PROTEIN R"/>
    <property type="match status" value="1"/>
</dbReference>
<feature type="domain" description="SpoVR-like C-terminal" evidence="3">
    <location>
        <begin position="546"/>
        <end position="598"/>
    </location>
</feature>
<dbReference type="OMA" id="VEAHSDF"/>
<evidence type="ECO:0000259" key="2">
    <source>
        <dbReference type="Pfam" id="PF04293"/>
    </source>
</evidence>
<dbReference type="PANTHER" id="PTHR30029:SF2">
    <property type="entry name" value="STAGE V SPORULATION PROTEIN R"/>
    <property type="match status" value="1"/>
</dbReference>
<sequence length="660" mass="75729">MTRPDPAKHAAAQTLDEPAREANALARKLGLDPYDVQYWVVDHDEMNELIAYDGFQTRYPHWRWGMKYEKQRKQTQFLGGKAFEIVNNDDPSNAFLQVSNDLADQKAVITHVEGHADFFNNNQWFGLFADGEGPDAAAMLERHADRVASFLSDPEIGRESVERFIDTVLTIEDNIEYRRAFDRDAEGGDPDALAETLASLGVSEEVRDEVFTETWLDDIAAVDDSVQFPETPEYDLLAFLRDHGQAYDEDAEKAAAFEDWQRELLELLRREAYYFAPQRTTKVMNEGWAAYWESMMMGEEAFAGDDEFLSYADHQARVLNSPGFNPYKLGKELWEYVENRANRRAVLEHLLRVDGVTWRNFHDTVDTADVVDTLAPPAAVAAVAPDELDAVESLPDAYVDWQGLAAAREREIDVQRYPWKLFTYEGLAHRHYSLAKPQYRGFLGRVTRDELESVSRYLFDTARYASVEAALADVPVTAGWDRMYSVRESHNDVTFVDEFLTQEFVDANEYFAYEFSQTRGDFRATSTDAADVKRKLLLRFTNLGKPTIAVYDANHENRGELLLGHEYNGVMLDREQAEATLQRVFELWGRPVVLHTITKRVTDSERKRARRNDREPEPEEVGVALRYDGESVSHAELDWETVEHLAADDLDYDTKPDEWL</sequence>
<feature type="region of interest" description="Disordered" evidence="1">
    <location>
        <begin position="604"/>
        <end position="626"/>
    </location>
</feature>